<dbReference type="GO" id="GO:0003700">
    <property type="term" value="F:DNA-binding transcription factor activity"/>
    <property type="evidence" value="ECO:0007669"/>
    <property type="project" value="InterPro"/>
</dbReference>
<dbReference type="PANTHER" id="PTHR30126">
    <property type="entry name" value="HTH-TYPE TRANSCRIPTIONAL REGULATOR"/>
    <property type="match status" value="1"/>
</dbReference>
<dbReference type="PANTHER" id="PTHR30126:SF40">
    <property type="entry name" value="HTH-TYPE TRANSCRIPTIONAL REGULATOR GLTR"/>
    <property type="match status" value="1"/>
</dbReference>
<dbReference type="GO" id="GO:0000976">
    <property type="term" value="F:transcription cis-regulatory region binding"/>
    <property type="evidence" value="ECO:0007669"/>
    <property type="project" value="TreeGrafter"/>
</dbReference>
<keyword evidence="2" id="KW-0805">Transcription regulation</keyword>
<keyword evidence="7" id="KW-1185">Reference proteome</keyword>
<protein>
    <submittedName>
        <fullName evidence="6">Transcriptional regulator, LysR family</fullName>
    </submittedName>
</protein>
<evidence type="ECO:0000256" key="2">
    <source>
        <dbReference type="ARBA" id="ARBA00023015"/>
    </source>
</evidence>
<dbReference type="Gene3D" id="3.40.190.290">
    <property type="match status" value="1"/>
</dbReference>
<dbReference type="InterPro" id="IPR005119">
    <property type="entry name" value="LysR_subst-bd"/>
</dbReference>
<dbReference type="RefSeq" id="WP_103871596.1">
    <property type="nucleotide sequence ID" value="NZ_FNUY01000002.1"/>
</dbReference>
<dbReference type="AlphaFoldDB" id="A0A1H5VM75"/>
<evidence type="ECO:0000313" key="7">
    <source>
        <dbReference type="Proteomes" id="UP000236743"/>
    </source>
</evidence>
<dbReference type="Proteomes" id="UP000236743">
    <property type="component" value="Unassembled WGS sequence"/>
</dbReference>
<keyword evidence="3" id="KW-0238">DNA-binding</keyword>
<dbReference type="OrthoDB" id="8479357at2"/>
<organism evidence="6 7">
    <name type="scientific">Bosea lathyri</name>
    <dbReference type="NCBI Taxonomy" id="1036778"/>
    <lineage>
        <taxon>Bacteria</taxon>
        <taxon>Pseudomonadati</taxon>
        <taxon>Pseudomonadota</taxon>
        <taxon>Alphaproteobacteria</taxon>
        <taxon>Hyphomicrobiales</taxon>
        <taxon>Boseaceae</taxon>
        <taxon>Bosea</taxon>
    </lineage>
</organism>
<dbReference type="SUPFAM" id="SSF53850">
    <property type="entry name" value="Periplasmic binding protein-like II"/>
    <property type="match status" value="1"/>
</dbReference>
<proteinExistence type="inferred from homology"/>
<name>A0A1H5VM75_9HYPH</name>
<dbReference type="InterPro" id="IPR036390">
    <property type="entry name" value="WH_DNA-bd_sf"/>
</dbReference>
<feature type="domain" description="HTH lysR-type" evidence="5">
    <location>
        <begin position="1"/>
        <end position="58"/>
    </location>
</feature>
<dbReference type="InterPro" id="IPR036388">
    <property type="entry name" value="WH-like_DNA-bd_sf"/>
</dbReference>
<dbReference type="Pfam" id="PF00126">
    <property type="entry name" value="HTH_1"/>
    <property type="match status" value="1"/>
</dbReference>
<evidence type="ECO:0000256" key="3">
    <source>
        <dbReference type="ARBA" id="ARBA00023125"/>
    </source>
</evidence>
<dbReference type="PROSITE" id="PS50931">
    <property type="entry name" value="HTH_LYSR"/>
    <property type="match status" value="1"/>
</dbReference>
<gene>
    <name evidence="6" type="ORF">SAMN04488115_102359</name>
</gene>
<evidence type="ECO:0000256" key="1">
    <source>
        <dbReference type="ARBA" id="ARBA00009437"/>
    </source>
</evidence>
<keyword evidence="4" id="KW-0804">Transcription</keyword>
<dbReference type="EMBL" id="FNUY01000002">
    <property type="protein sequence ID" value="SEF88412.1"/>
    <property type="molecule type" value="Genomic_DNA"/>
</dbReference>
<evidence type="ECO:0000259" key="5">
    <source>
        <dbReference type="PROSITE" id="PS50931"/>
    </source>
</evidence>
<accession>A0A1H5VM75</accession>
<dbReference type="FunFam" id="1.10.10.10:FF:000001">
    <property type="entry name" value="LysR family transcriptional regulator"/>
    <property type="match status" value="1"/>
</dbReference>
<comment type="similarity">
    <text evidence="1">Belongs to the LysR transcriptional regulatory family.</text>
</comment>
<dbReference type="InterPro" id="IPR000847">
    <property type="entry name" value="LysR_HTH_N"/>
</dbReference>
<sequence>MDFAALAVFRTVAREQSVTRAAELLGRVPSNVTTRIQQIEEAVGVPLFLRERKGMMLTAAGRTYLDYAERILNLADEAVQAVNPAGPAGVLRIGSMECTVASRLPVPLARFNERWPEVTIDLSTGPTRYLIDSLFAHRVDCALIAVPSGEWWLGPHDLDKTPVFREDLVLVLPHGHPEVRCAQDLKPKSLAAFAPGCTYRMLAEEWLTGFGMVKGRFAVQEVRSYHAMFACTTAGSCFSIMPRTVLDLLRLTGAVEEKALMRVDTYLACRPGFSTPAFNEFRDMLAGFSDIKAEADAYSK</sequence>
<reference evidence="6 7" key="1">
    <citation type="submission" date="2016-10" db="EMBL/GenBank/DDBJ databases">
        <authorList>
            <person name="de Groot N.N."/>
        </authorList>
    </citation>
    <scope>NUCLEOTIDE SEQUENCE [LARGE SCALE GENOMIC DNA]</scope>
    <source>
        <strain evidence="6 7">DSM 26656</strain>
    </source>
</reference>
<dbReference type="Pfam" id="PF03466">
    <property type="entry name" value="LysR_substrate"/>
    <property type="match status" value="1"/>
</dbReference>
<evidence type="ECO:0000256" key="4">
    <source>
        <dbReference type="ARBA" id="ARBA00023163"/>
    </source>
</evidence>
<dbReference type="Gene3D" id="1.10.10.10">
    <property type="entry name" value="Winged helix-like DNA-binding domain superfamily/Winged helix DNA-binding domain"/>
    <property type="match status" value="1"/>
</dbReference>
<dbReference type="SUPFAM" id="SSF46785">
    <property type="entry name" value="Winged helix' DNA-binding domain"/>
    <property type="match status" value="1"/>
</dbReference>
<evidence type="ECO:0000313" key="6">
    <source>
        <dbReference type="EMBL" id="SEF88412.1"/>
    </source>
</evidence>